<dbReference type="AlphaFoldDB" id="A0AAU7ATI2"/>
<dbReference type="PANTHER" id="PTHR10928">
    <property type="entry name" value="SUPPRESSOR OF FUSED"/>
    <property type="match status" value="1"/>
</dbReference>
<dbReference type="InterPro" id="IPR007768">
    <property type="entry name" value="Suppressor_of_fused"/>
</dbReference>
<evidence type="ECO:0000313" key="2">
    <source>
        <dbReference type="EMBL" id="XAY04982.1"/>
    </source>
</evidence>
<proteinExistence type="predicted"/>
<reference evidence="2" key="1">
    <citation type="submission" date="2022-12" db="EMBL/GenBank/DDBJ databases">
        <title>Paraconexibacter alkalitolerans sp. nov. and Baekduia alba sp. nov., isolated from soil and emended description of the genera Paraconexibacter (Chun et al., 2020) and Baekduia (An et al., 2020).</title>
        <authorList>
            <person name="Vieira S."/>
            <person name="Huber K.J."/>
            <person name="Geppert A."/>
            <person name="Wolf J."/>
            <person name="Neumann-Schaal M."/>
            <person name="Muesken M."/>
            <person name="Overmann J."/>
        </authorList>
    </citation>
    <scope>NUCLEOTIDE SEQUENCE</scope>
    <source>
        <strain evidence="2">AEG42_29</strain>
    </source>
</reference>
<dbReference type="Pfam" id="PF05076">
    <property type="entry name" value="SUFU"/>
    <property type="match status" value="1"/>
</dbReference>
<dbReference type="PANTHER" id="PTHR10928:SF2">
    <property type="entry name" value="SUPPRESSOR OF FUSED HOMOLOG"/>
    <property type="match status" value="1"/>
</dbReference>
<sequence length="198" mass="21390">MTDEAQAPGWDSIEAAFGAVYGEAGREHRAPQLAQQPPAAGGVLNGISAYRARDYWHFVTFGLTDLFVRTSGDHRDPSGFGHELTLITPRGDGPPQWAFDLLLGTARVCVTHSRPFHAGARLAPGAPVDGASSKLLALGLREDPVVTPSDFPFGRYVLLQAVGVTDMEYRLMQRAGTLTVLDALARRDPLLRTDPERG</sequence>
<protein>
    <recommendedName>
        <fullName evidence="1">Suppressor of fused-like domain-containing protein</fullName>
    </recommendedName>
</protein>
<organism evidence="2">
    <name type="scientific">Paraconexibacter sp. AEG42_29</name>
    <dbReference type="NCBI Taxonomy" id="2997339"/>
    <lineage>
        <taxon>Bacteria</taxon>
        <taxon>Bacillati</taxon>
        <taxon>Actinomycetota</taxon>
        <taxon>Thermoleophilia</taxon>
        <taxon>Solirubrobacterales</taxon>
        <taxon>Paraconexibacteraceae</taxon>
        <taxon>Paraconexibacter</taxon>
    </lineage>
</organism>
<name>A0AAU7ATI2_9ACTN</name>
<gene>
    <name evidence="2" type="ORF">DSM112329_01823</name>
</gene>
<feature type="domain" description="Suppressor of fused-like" evidence="1">
    <location>
        <begin position="51"/>
        <end position="197"/>
    </location>
</feature>
<dbReference type="InterPro" id="IPR037181">
    <property type="entry name" value="SUFU_N"/>
</dbReference>
<dbReference type="KEGG" id="parq:DSM112329_01823"/>
<dbReference type="GO" id="GO:0005737">
    <property type="term" value="C:cytoplasm"/>
    <property type="evidence" value="ECO:0007669"/>
    <property type="project" value="TreeGrafter"/>
</dbReference>
<evidence type="ECO:0000259" key="1">
    <source>
        <dbReference type="Pfam" id="PF05076"/>
    </source>
</evidence>
<accession>A0AAU7ATI2</accession>
<dbReference type="SUPFAM" id="SSF103359">
    <property type="entry name" value="Suppressor of Fused, N-terminal domain"/>
    <property type="match status" value="1"/>
</dbReference>
<dbReference type="InterPro" id="IPR020941">
    <property type="entry name" value="SUFU-like_domain"/>
</dbReference>
<dbReference type="RefSeq" id="WP_354701504.1">
    <property type="nucleotide sequence ID" value="NZ_CP114014.1"/>
</dbReference>
<dbReference type="EMBL" id="CP114014">
    <property type="protein sequence ID" value="XAY04982.1"/>
    <property type="molecule type" value="Genomic_DNA"/>
</dbReference>